<dbReference type="PANTHER" id="PTHR34180:SF1">
    <property type="entry name" value="BETA-ALANYL-DOPAMINE_CARCININE HYDROLASE"/>
    <property type="match status" value="1"/>
</dbReference>
<protein>
    <recommendedName>
        <fullName evidence="1">Peptidase C45 hydrolase domain-containing protein</fullName>
    </recommendedName>
</protein>
<accession>A0ABV0ETL2</accession>
<dbReference type="EMBL" id="JAFREL020000003">
    <property type="protein sequence ID" value="MEO1771970.1"/>
    <property type="molecule type" value="Genomic_DNA"/>
</dbReference>
<reference evidence="2 3" key="1">
    <citation type="submission" date="2021-03" db="EMBL/GenBank/DDBJ databases">
        <authorList>
            <person name="Gilmore M.S."/>
            <person name="Schwartzman J."/>
            <person name="Van Tyne D."/>
            <person name="Martin M."/>
            <person name="Earl A.M."/>
            <person name="Manson A.L."/>
            <person name="Straub T."/>
            <person name="Salamzade R."/>
            <person name="Saavedra J."/>
            <person name="Lebreton F."/>
            <person name="Prichula J."/>
            <person name="Schaufler K."/>
            <person name="Gaca A."/>
            <person name="Sgardioli B."/>
            <person name="Wagenaar J."/>
            <person name="Strong T."/>
        </authorList>
    </citation>
    <scope>NUCLEOTIDE SEQUENCE [LARGE SCALE GENOMIC DNA]</scope>
    <source>
        <strain evidence="2 3">665A</strain>
    </source>
</reference>
<dbReference type="InterPro" id="IPR047794">
    <property type="entry name" value="C45_proenzyme-like"/>
</dbReference>
<dbReference type="InterPro" id="IPR029055">
    <property type="entry name" value="Ntn_hydrolases_N"/>
</dbReference>
<organism evidence="2 3">
    <name type="scientific">Candidatus Enterococcus ferrettii</name>
    <dbReference type="NCBI Taxonomy" id="2815324"/>
    <lineage>
        <taxon>Bacteria</taxon>
        <taxon>Bacillati</taxon>
        <taxon>Bacillota</taxon>
        <taxon>Bacilli</taxon>
        <taxon>Lactobacillales</taxon>
        <taxon>Enterococcaceae</taxon>
        <taxon>Enterococcus</taxon>
    </lineage>
</organism>
<feature type="domain" description="Peptidase C45 hydrolase" evidence="1">
    <location>
        <begin position="100"/>
        <end position="325"/>
    </location>
</feature>
<evidence type="ECO:0000259" key="1">
    <source>
        <dbReference type="Pfam" id="PF03417"/>
    </source>
</evidence>
<dbReference type="InterPro" id="IPR047801">
    <property type="entry name" value="Peptidase_C45"/>
</dbReference>
<gene>
    <name evidence="2" type="ORF">JZO67_003952</name>
</gene>
<dbReference type="RefSeq" id="WP_207704521.1">
    <property type="nucleotide sequence ID" value="NZ_JAFREL020000003.1"/>
</dbReference>
<dbReference type="Proteomes" id="UP000664357">
    <property type="component" value="Unassembled WGS sequence"/>
</dbReference>
<dbReference type="PANTHER" id="PTHR34180">
    <property type="entry name" value="PEPTIDASE C45"/>
    <property type="match status" value="1"/>
</dbReference>
<dbReference type="InterPro" id="IPR005079">
    <property type="entry name" value="Peptidase_C45_hydrolase"/>
</dbReference>
<comment type="caution">
    <text evidence="2">The sequence shown here is derived from an EMBL/GenBank/DDBJ whole genome shotgun (WGS) entry which is preliminary data.</text>
</comment>
<keyword evidence="3" id="KW-1185">Reference proteome</keyword>
<dbReference type="Pfam" id="PF03417">
    <property type="entry name" value="AAT"/>
    <property type="match status" value="1"/>
</dbReference>
<proteinExistence type="predicted"/>
<evidence type="ECO:0000313" key="3">
    <source>
        <dbReference type="Proteomes" id="UP000664357"/>
    </source>
</evidence>
<evidence type="ECO:0000313" key="2">
    <source>
        <dbReference type="EMBL" id="MEO1771970.1"/>
    </source>
</evidence>
<name>A0ABV0ETL2_9ENTE</name>
<dbReference type="NCBIfam" id="NF040521">
    <property type="entry name" value="C45_proenzyme"/>
    <property type="match status" value="1"/>
</dbReference>
<dbReference type="SUPFAM" id="SSF56235">
    <property type="entry name" value="N-terminal nucleophile aminohydrolases (Ntn hydrolases)"/>
    <property type="match status" value="1"/>
</dbReference>
<reference evidence="2 3" key="2">
    <citation type="submission" date="2024-02" db="EMBL/GenBank/DDBJ databases">
        <title>The Genome Sequence of Enterococcus sp. DIV0159.</title>
        <authorList>
            <person name="Earl A."/>
            <person name="Manson A."/>
            <person name="Gilmore M."/>
            <person name="Sanders J."/>
            <person name="Shea T."/>
            <person name="Howe W."/>
            <person name="Livny J."/>
            <person name="Cuomo C."/>
            <person name="Neafsey D."/>
            <person name="Birren B."/>
        </authorList>
    </citation>
    <scope>NUCLEOTIDE SEQUENCE [LARGE SCALE GENOMIC DNA]</scope>
    <source>
        <strain evidence="2 3">665A</strain>
    </source>
</reference>
<dbReference type="Gene3D" id="3.60.60.10">
    <property type="entry name" value="Penicillin V Acylase, Chain A"/>
    <property type="match status" value="1"/>
</dbReference>
<sequence length="338" mass="38099">MQQLNFQGDHYSIGRTFGTELKRNNLCLLDMIPFELDEQRSQFIKTCLPVYQQYFPEILAEIQGIADGQEISVQPLQAALFGMYCLMPGSHCSSFIVKNRQGCFLGRNSDFLTFTEEQCLNTSYTFTANEGFNFLGNTTAFVEMEDGINQHGLSIALTSVAPYKVQAGLNVGMLLRLVLEKCRTVHEAAKLIREIPHAGSGTLVIGDANAEGILVELSPDQTAIYSLDEAESYLIATNMFNTPGMIKHNRLPEDTWRAEERYETMRKYLKEYAAEVDIKKAQQLLAGDYGFMCDYDRSTGKDTVWSCVYDLDSSQVYRAAGNPANSPFKKDIWPKQRD</sequence>